<dbReference type="GO" id="GO:0004622">
    <property type="term" value="F:phosphatidylcholine lysophospholipase activity"/>
    <property type="evidence" value="ECO:0007669"/>
    <property type="project" value="TreeGrafter"/>
</dbReference>
<dbReference type="GO" id="GO:0005509">
    <property type="term" value="F:calcium ion binding"/>
    <property type="evidence" value="ECO:0007669"/>
    <property type="project" value="InterPro"/>
</dbReference>
<dbReference type="GO" id="GO:0016020">
    <property type="term" value="C:membrane"/>
    <property type="evidence" value="ECO:0007669"/>
    <property type="project" value="InterPro"/>
</dbReference>
<protein>
    <recommendedName>
        <fullName evidence="1">Dystroglycan-type cadherin-like domain-containing protein</fullName>
    </recommendedName>
</protein>
<dbReference type="CDD" id="cd01833">
    <property type="entry name" value="XynB_like"/>
    <property type="match status" value="1"/>
</dbReference>
<evidence type="ECO:0000259" key="1">
    <source>
        <dbReference type="SMART" id="SM00736"/>
    </source>
</evidence>
<reference evidence="2 3" key="1">
    <citation type="submission" date="2019-09" db="EMBL/GenBank/DDBJ databases">
        <title>Genome Sequence of Larkinella sp MA1.</title>
        <authorList>
            <person name="Srinivasan S."/>
        </authorList>
    </citation>
    <scope>NUCLEOTIDE SEQUENCE [LARGE SCALE GENOMIC DNA]</scope>
    <source>
        <strain evidence="2 3">MA1</strain>
    </source>
</reference>
<dbReference type="Pfam" id="PF13472">
    <property type="entry name" value="Lipase_GDSL_2"/>
    <property type="match status" value="1"/>
</dbReference>
<dbReference type="EMBL" id="VTWS01000001">
    <property type="protein sequence ID" value="KAA9357242.1"/>
    <property type="molecule type" value="Genomic_DNA"/>
</dbReference>
<dbReference type="SUPFAM" id="SSF52266">
    <property type="entry name" value="SGNH hydrolase"/>
    <property type="match status" value="1"/>
</dbReference>
<dbReference type="SUPFAM" id="SSF49313">
    <property type="entry name" value="Cadherin-like"/>
    <property type="match status" value="2"/>
</dbReference>
<feature type="domain" description="Dystroglycan-type cadherin-like" evidence="1">
    <location>
        <begin position="516"/>
        <end position="618"/>
    </location>
</feature>
<comment type="caution">
    <text evidence="2">The sequence shown here is derived from an EMBL/GenBank/DDBJ whole genome shotgun (WGS) entry which is preliminary data.</text>
</comment>
<proteinExistence type="predicted"/>
<dbReference type="InterPro" id="IPR051532">
    <property type="entry name" value="Ester_Hydrolysis_Enzymes"/>
</dbReference>
<evidence type="ECO:0000313" key="3">
    <source>
        <dbReference type="Proteomes" id="UP000326344"/>
    </source>
</evidence>
<evidence type="ECO:0000313" key="2">
    <source>
        <dbReference type="EMBL" id="KAA9357242.1"/>
    </source>
</evidence>
<dbReference type="PANTHER" id="PTHR30383:SF5">
    <property type="entry name" value="SGNH HYDROLASE-TYPE ESTERASE DOMAIN-CONTAINING PROTEIN"/>
    <property type="match status" value="1"/>
</dbReference>
<organism evidence="2 3">
    <name type="scientific">Larkinella humicola</name>
    <dbReference type="NCBI Taxonomy" id="2607654"/>
    <lineage>
        <taxon>Bacteria</taxon>
        <taxon>Pseudomonadati</taxon>
        <taxon>Bacteroidota</taxon>
        <taxon>Cytophagia</taxon>
        <taxon>Cytophagales</taxon>
        <taxon>Spirosomataceae</taxon>
        <taxon>Larkinella</taxon>
    </lineage>
</organism>
<dbReference type="InterPro" id="IPR006644">
    <property type="entry name" value="Cadg"/>
</dbReference>
<keyword evidence="3" id="KW-1185">Reference proteome</keyword>
<dbReference type="InterPro" id="IPR013783">
    <property type="entry name" value="Ig-like_fold"/>
</dbReference>
<dbReference type="Gene3D" id="3.40.50.1110">
    <property type="entry name" value="SGNH hydrolase"/>
    <property type="match status" value="1"/>
</dbReference>
<dbReference type="Proteomes" id="UP000326344">
    <property type="component" value="Unassembled WGS sequence"/>
</dbReference>
<dbReference type="InterPro" id="IPR015919">
    <property type="entry name" value="Cadherin-like_sf"/>
</dbReference>
<dbReference type="Pfam" id="PF05345">
    <property type="entry name" value="He_PIG"/>
    <property type="match status" value="2"/>
</dbReference>
<dbReference type="Gene3D" id="2.60.40.10">
    <property type="entry name" value="Immunoglobulins"/>
    <property type="match status" value="2"/>
</dbReference>
<dbReference type="PANTHER" id="PTHR30383">
    <property type="entry name" value="THIOESTERASE 1/PROTEASE 1/LYSOPHOSPHOLIPASE L1"/>
    <property type="match status" value="1"/>
</dbReference>
<dbReference type="InterPro" id="IPR036514">
    <property type="entry name" value="SGNH_hydro_sf"/>
</dbReference>
<dbReference type="RefSeq" id="WP_150875338.1">
    <property type="nucleotide sequence ID" value="NZ_VTWS01000001.1"/>
</dbReference>
<accession>A0A5N1JSF4</accession>
<gene>
    <name evidence="2" type="ORF">F0P93_05760</name>
</gene>
<name>A0A5N1JSF4_9BACT</name>
<sequence length="1744" mass="188325">MNENQIVIENPVSDVVNGIIWEYSLDNATWQESPVFDDYNGQPFVSGQTYPVYAVTGRGTADEYRINGTYTFGLTNGKVTLDVAAKNGRRTGEVIDAFGFEAPEFEEVTTEVDFVLTEKLVITDGIPRKRIQKQKKSKLLDFPAVTAFMEGDEVIISRNEGGIRKSYRIPPDLLAGWTGGSAVPTPPTGGILTQTLTVGTAYIYELVAWSNANEYEVKDLPAGLVFNNATRRIYGTPTTSGNYVVTVTGISAAGIRKAITVGFTVQSASISRYLEELAGQRTGTSLKWTLKGEGGPEGIRIKQGLAGSGFTDASFFDMVKVADRTYEFTFQGAVDGDYTVRAELKVGSGAIQEDFTLATGTQPGVVFPGQVNLFTGKTAQVSSGSNQENINNLNLGDSFATDSELQPCIGFAGLETDGQKARHRVSYIHTANPADFQGAFVIAGENLSISAGSFQQNFNKAGIRFWQIPVDATSPIKIDLEDFQASTILVQRSDTGQLRLNEWQDFGDYPVINHPPVISTITDIVRTEGQSLDYDLNPSVTDVDGDAVTKVLTLQGGFALPSWMAWSGGHILVSALPWEGGSLSTVFEYPLQLTATDEHGSSTTATFKLKVQRVGTLNTLLFAKIHYDYIQPQRRLVITANVVDSGPMRVNLLGASGTVYGGSGWKVMANGSYSDDGTNKVLNAASPEGFSGVQPGDYEIQFQEVEGGPIISRAVNIPSENINTRTIYEKSDSGTPNPSISSISHTIDSNGKPIVNAVVFNAPNGVEVAIVQTSGGGWNLTSYGSAPLVSGNSSYQRAYSTVAPAGSYRYDVRIVGTSIVQSGVFTVAAQAVSNYFLQVDWADGGEGYLDVRAQVTDLTGVRYKFSTETSWKNAIYNSGMTNLLAGAKGYQLEDPLPTSTAQRTLQFQKTGTDQVLNVIIPAGAPPQDGQWHAIYTVELLVKLGRFNYDVNNKSFSTFFEPQTAGKALQIWLEAESGADENGSNFGSGPGSGSWQSEVWYDLVSNTVDVNLAGTSIHRRWEATGGTGVNQIPHRIFIREKNTLGPVQTITFTPPSSNTPNGGTAFTISAASGGTGGGTTPTPIVGAKIMLLGDSLMVDNVMRKNLKAGLDNAGIVSSLVGSLGSGTVDDPRHEGHVGYTIAQIRDGVAGWINAANPDIIVLMIGTNNVNNGAYNLSNAAGELGNLIDTIYATKSNVKLIVSNIPPRSDDTFNARVNTYNDIVPTVVAGRAANGRVLQYVGAASSLNRATDLSDGTHLNATGSGKLANGFLAGIQSLGPLVPGVSARLAPIREVYAVKHHVSYAGEMLDLKDELGVGFDEGLLTGAKLSVYYQDIKNPAAWAAFKNVYHWITVVKGKKCAIHMGMMFDKGHAMPSSVNDSTSEIYTNNGGTEQYYYTPSMSQNDGFLAWRNTGDTTNWQAGVTPKRILYDEMVIPAIQELEAIAPIWFLAQGRTHTGEGGYNSRVDSLEDAKFGGNEQSERDAFKAWLYTLGGGTLAGVRNLLGNQSLTDAQLVFPTPSRSSWESFWSTFKGTGIRQAWYEFRSRRVEQDQKMFEWYCRQTNPNIPVAFECGSFYGNQAVINGTTEVQTIASTADMVKENPTYGDNWEQKADVGRGLKNRFTGDADGSLRRENGMWATGGYTSPGVYTDREIARDKMVKMLNGNGYLGVFGNIRFFYYPLRLIKNDRTVAPAGLIGSDFVTIYNTKTLTYSSEEYRDTGSAKSLNNYTGPFTHIIQVNSPWPLAA</sequence>
<dbReference type="SMART" id="SM00736">
    <property type="entry name" value="CADG"/>
    <property type="match status" value="1"/>
</dbReference>
<dbReference type="InterPro" id="IPR013830">
    <property type="entry name" value="SGNH_hydro"/>
</dbReference>